<evidence type="ECO:0000256" key="1">
    <source>
        <dbReference type="ARBA" id="ARBA00004442"/>
    </source>
</evidence>
<evidence type="ECO:0000256" key="5">
    <source>
        <dbReference type="ARBA" id="ARBA00023237"/>
    </source>
</evidence>
<comment type="subcellular location">
    <subcellularLocation>
        <location evidence="1">Cell outer membrane</location>
    </subcellularLocation>
</comment>
<dbReference type="InterPro" id="IPR012944">
    <property type="entry name" value="SusD_RagB_dom"/>
</dbReference>
<evidence type="ECO:0000259" key="6">
    <source>
        <dbReference type="Pfam" id="PF07980"/>
    </source>
</evidence>
<organism evidence="8 9">
    <name type="scientific">Chitinophaga flava</name>
    <dbReference type="NCBI Taxonomy" id="2259036"/>
    <lineage>
        <taxon>Bacteria</taxon>
        <taxon>Pseudomonadati</taxon>
        <taxon>Bacteroidota</taxon>
        <taxon>Chitinophagia</taxon>
        <taxon>Chitinophagales</taxon>
        <taxon>Chitinophagaceae</taxon>
        <taxon>Chitinophaga</taxon>
    </lineage>
</organism>
<dbReference type="InterPro" id="IPR033985">
    <property type="entry name" value="SusD-like_N"/>
</dbReference>
<dbReference type="GO" id="GO:0009279">
    <property type="term" value="C:cell outer membrane"/>
    <property type="evidence" value="ECO:0007669"/>
    <property type="project" value="UniProtKB-SubCell"/>
</dbReference>
<comment type="caution">
    <text evidence="8">The sequence shown here is derived from an EMBL/GenBank/DDBJ whole genome shotgun (WGS) entry which is preliminary data.</text>
</comment>
<dbReference type="Pfam" id="PF14322">
    <property type="entry name" value="SusD-like_3"/>
    <property type="match status" value="1"/>
</dbReference>
<dbReference type="Gene3D" id="1.25.40.390">
    <property type="match status" value="1"/>
</dbReference>
<feature type="domain" description="SusD-like N-terminal" evidence="7">
    <location>
        <begin position="91"/>
        <end position="242"/>
    </location>
</feature>
<evidence type="ECO:0000256" key="4">
    <source>
        <dbReference type="ARBA" id="ARBA00023136"/>
    </source>
</evidence>
<evidence type="ECO:0000313" key="8">
    <source>
        <dbReference type="EMBL" id="RBL94198.1"/>
    </source>
</evidence>
<keyword evidence="4" id="KW-0472">Membrane</keyword>
<proteinExistence type="inferred from homology"/>
<dbReference type="SUPFAM" id="SSF48452">
    <property type="entry name" value="TPR-like"/>
    <property type="match status" value="1"/>
</dbReference>
<dbReference type="AlphaFoldDB" id="A0A365Y794"/>
<feature type="domain" description="RagB/SusD" evidence="6">
    <location>
        <begin position="371"/>
        <end position="527"/>
    </location>
</feature>
<reference evidence="8 9" key="1">
    <citation type="submission" date="2018-05" db="EMBL/GenBank/DDBJ databases">
        <title>Chitinophaga sp. K3CV102501T nov., isolated from isolated from a monsoon evergreen broad-leaved forest soil.</title>
        <authorList>
            <person name="Lv Y."/>
        </authorList>
    </citation>
    <scope>NUCLEOTIDE SEQUENCE [LARGE SCALE GENOMIC DNA]</scope>
    <source>
        <strain evidence="8 9">GDMCC 1.1325</strain>
    </source>
</reference>
<dbReference type="Proteomes" id="UP000253410">
    <property type="component" value="Unassembled WGS sequence"/>
</dbReference>
<evidence type="ECO:0000313" key="9">
    <source>
        <dbReference type="Proteomes" id="UP000253410"/>
    </source>
</evidence>
<sequence length="527" mass="57242">MAGLLAIGLGVASCSKYTELAPKNAMPAETVFNDSATIELALNGMYNTAAIGSYNDDYSAGRGYPFGAASIEQAEMRGEDMVNLATFYEITYKATYSPTSANNVNMWVNLYALINQANTLIDGVRKAAGKGVISQAKAAQIEGEARFMRALAHHEAVINFSRPYADGAGSKVGVPYRDLPVSTPEEIQAAMKIGRGTVAEDYTKILADLDYAETNLPATPKVKDIARAGKGAAIALKTRVKLHMGDWAGVIAEATKLGTASAGNFVSPINGYKLLPSPDEPFVKYDNNKESIFSVAQSAATNPNTNAALASMFGPADKSGRGLVATSPNLYNASFWVSDDLRRSMLQVKQLTVKSGKPSQNFYFNYKYRDYLNKADWAPIIRYAEVILNAAEAYARTGNTAQAFLLFNAVRNRALPPTSTNFLTTPPADMVLAILNERRIEFAGEGRRWPDITRLVMDPVYGTSGIPAKILLTDLKDDGSNYDIVNRPVTNSKFGKIDYSDFRFIWPLPSTEILSNPTLKDAQNPGY</sequence>
<dbReference type="OrthoDB" id="9792139at2"/>
<evidence type="ECO:0000256" key="2">
    <source>
        <dbReference type="ARBA" id="ARBA00006275"/>
    </source>
</evidence>
<protein>
    <submittedName>
        <fullName evidence="8">RagB/SusD family nutrient uptake outer membrane protein</fullName>
    </submittedName>
</protein>
<keyword evidence="3" id="KW-0732">Signal</keyword>
<keyword evidence="9" id="KW-1185">Reference proteome</keyword>
<evidence type="ECO:0000259" key="7">
    <source>
        <dbReference type="Pfam" id="PF14322"/>
    </source>
</evidence>
<keyword evidence="5" id="KW-0998">Cell outer membrane</keyword>
<dbReference type="EMBL" id="QFFJ01000001">
    <property type="protein sequence ID" value="RBL94198.1"/>
    <property type="molecule type" value="Genomic_DNA"/>
</dbReference>
<dbReference type="CDD" id="cd08977">
    <property type="entry name" value="SusD"/>
    <property type="match status" value="1"/>
</dbReference>
<gene>
    <name evidence="8" type="ORF">DF182_11645</name>
</gene>
<dbReference type="Pfam" id="PF07980">
    <property type="entry name" value="SusD_RagB"/>
    <property type="match status" value="1"/>
</dbReference>
<name>A0A365Y794_9BACT</name>
<evidence type="ECO:0000256" key="3">
    <source>
        <dbReference type="ARBA" id="ARBA00022729"/>
    </source>
</evidence>
<accession>A0A365Y794</accession>
<comment type="similarity">
    <text evidence="2">Belongs to the SusD family.</text>
</comment>
<dbReference type="InterPro" id="IPR011990">
    <property type="entry name" value="TPR-like_helical_dom_sf"/>
</dbReference>